<evidence type="ECO:0000313" key="2">
    <source>
        <dbReference type="Proteomes" id="UP001567350"/>
    </source>
</evidence>
<reference evidence="1 2" key="1">
    <citation type="submission" date="2024-08" db="EMBL/GenBank/DDBJ databases">
        <authorList>
            <person name="Feng Z."/>
            <person name="Ronholm J."/>
        </authorList>
    </citation>
    <scope>NUCLEOTIDE SEQUENCE [LARGE SCALE GENOMIC DNA]</scope>
    <source>
        <strain evidence="1 2">4-AB0-8</strain>
    </source>
</reference>
<dbReference type="RefSeq" id="WP_321207386.1">
    <property type="nucleotide sequence ID" value="NZ_JBGJLR010000016.1"/>
</dbReference>
<proteinExistence type="predicted"/>
<name>A0ABV4IHJ5_9BURK</name>
<evidence type="ECO:0000313" key="1">
    <source>
        <dbReference type="EMBL" id="MEZ2740399.1"/>
    </source>
</evidence>
<keyword evidence="2" id="KW-1185">Reference proteome</keyword>
<comment type="caution">
    <text evidence="1">The sequence shown here is derived from an EMBL/GenBank/DDBJ whole genome shotgun (WGS) entry which is preliminary data.</text>
</comment>
<organism evidence="1 2">
    <name type="scientific">Comamonas jiangduensis</name>
    <dbReference type="NCBI Taxonomy" id="1194168"/>
    <lineage>
        <taxon>Bacteria</taxon>
        <taxon>Pseudomonadati</taxon>
        <taxon>Pseudomonadota</taxon>
        <taxon>Betaproteobacteria</taxon>
        <taxon>Burkholderiales</taxon>
        <taxon>Comamonadaceae</taxon>
        <taxon>Comamonas</taxon>
    </lineage>
</organism>
<dbReference type="Proteomes" id="UP001567350">
    <property type="component" value="Unassembled WGS sequence"/>
</dbReference>
<dbReference type="InterPro" id="IPR038444">
    <property type="entry name" value="DUF465_sf"/>
</dbReference>
<sequence length="76" mass="9016">MSMFPEYREKIAHLRATDRHFSRLFEEHNLLDHEVQQLESKHSPAFQIEIDALKKQKLALKEQLYSLLRQEAADAP</sequence>
<gene>
    <name evidence="1" type="ORF">ACBP88_13240</name>
</gene>
<dbReference type="InterPro" id="IPR007420">
    <property type="entry name" value="DUF465"/>
</dbReference>
<accession>A0ABV4IHJ5</accession>
<dbReference type="EMBL" id="JBGJLR010000016">
    <property type="protein sequence ID" value="MEZ2740399.1"/>
    <property type="molecule type" value="Genomic_DNA"/>
</dbReference>
<dbReference type="Pfam" id="PF04325">
    <property type="entry name" value="DUF465"/>
    <property type="match status" value="1"/>
</dbReference>
<dbReference type="Gene3D" id="6.10.280.50">
    <property type="match status" value="1"/>
</dbReference>
<protein>
    <submittedName>
        <fullName evidence="1">YdcH family protein</fullName>
    </submittedName>
</protein>